<dbReference type="EMBL" id="JBHMFA010000004">
    <property type="protein sequence ID" value="MFB9104381.1"/>
    <property type="molecule type" value="Genomic_DNA"/>
</dbReference>
<feature type="transmembrane region" description="Helical" evidence="1">
    <location>
        <begin position="130"/>
        <end position="151"/>
    </location>
</feature>
<dbReference type="Proteomes" id="UP001589590">
    <property type="component" value="Unassembled WGS sequence"/>
</dbReference>
<keyword evidence="1" id="KW-1133">Transmembrane helix</keyword>
<reference evidence="2 3" key="1">
    <citation type="submission" date="2024-09" db="EMBL/GenBank/DDBJ databases">
        <authorList>
            <person name="Sun Q."/>
            <person name="Mori K."/>
        </authorList>
    </citation>
    <scope>NUCLEOTIDE SEQUENCE [LARGE SCALE GENOMIC DNA]</scope>
    <source>
        <strain evidence="2 3">CECT 8300</strain>
    </source>
</reference>
<feature type="transmembrane region" description="Helical" evidence="1">
    <location>
        <begin position="167"/>
        <end position="185"/>
    </location>
</feature>
<dbReference type="RefSeq" id="WP_290271159.1">
    <property type="nucleotide sequence ID" value="NZ_JAUFQP010000010.1"/>
</dbReference>
<accession>A0ABV5GYS9</accession>
<feature type="transmembrane region" description="Helical" evidence="1">
    <location>
        <begin position="267"/>
        <end position="285"/>
    </location>
</feature>
<dbReference type="Pfam" id="PF13687">
    <property type="entry name" value="DUF4153"/>
    <property type="match status" value="1"/>
</dbReference>
<feature type="transmembrane region" description="Helical" evidence="1">
    <location>
        <begin position="51"/>
        <end position="81"/>
    </location>
</feature>
<name>A0ABV5GYS9_9FLAO</name>
<organism evidence="2 3">
    <name type="scientific">Algibacter miyuki</name>
    <dbReference type="NCBI Taxonomy" id="1306933"/>
    <lineage>
        <taxon>Bacteria</taxon>
        <taxon>Pseudomonadati</taxon>
        <taxon>Bacteroidota</taxon>
        <taxon>Flavobacteriia</taxon>
        <taxon>Flavobacteriales</taxon>
        <taxon>Flavobacteriaceae</taxon>
        <taxon>Algibacter</taxon>
    </lineage>
</organism>
<evidence type="ECO:0000256" key="1">
    <source>
        <dbReference type="SAM" id="Phobius"/>
    </source>
</evidence>
<feature type="transmembrane region" description="Helical" evidence="1">
    <location>
        <begin position="225"/>
        <end position="247"/>
    </location>
</feature>
<protein>
    <submittedName>
        <fullName evidence="2">DUF4173 domain-containing protein</fullName>
    </submittedName>
</protein>
<keyword evidence="3" id="KW-1185">Reference proteome</keyword>
<sequence>MKNIPLIIGALLFSTLFYKQSIGLNLSLFTVLTILLLVINNKKFFKHKSTLLLSLVYIITAVSVFIFQSQLAIIANIIAFFTIIGHVSEHESSIYINWLNGIYTTIAGFFERNLFANPEHPTPSKKNIDYLHLAKIIGIPLLVVIIFIGLYRNGNPVFSDFIAKIDFSFFNLNWFLLAALGYYLFYNISTPLQVNPITEKDLSIGNFLKNTGNPSEESLKKENQLGLILMVLLNVLILLFLITDIAYLASIDTLNAPELSNQVHSGIYALIASILMAIVIILWFFRGDLNFYKNNQTLKTLAYTWIALNLIMVFSIGAKNYHYIASFGFTYKRIGVFVYLLLTLIGLSTTVVKVYKIKNLWYLFRVNTQLAFVILIMSCAFNWDGVITHYNLNYSKTTDVSYLINLSNNNTFILKSYSNNTHLNASYKHKVDKKLNTYIEMLNQRDWQEWSFDNFKTTVK</sequence>
<feature type="transmembrane region" description="Helical" evidence="1">
    <location>
        <begin position="297"/>
        <end position="316"/>
    </location>
</feature>
<comment type="caution">
    <text evidence="2">The sequence shown here is derived from an EMBL/GenBank/DDBJ whole genome shotgun (WGS) entry which is preliminary data.</text>
</comment>
<feature type="transmembrane region" description="Helical" evidence="1">
    <location>
        <begin position="20"/>
        <end position="39"/>
    </location>
</feature>
<proteinExistence type="predicted"/>
<gene>
    <name evidence="2" type="ORF">ACFFU1_05710</name>
</gene>
<evidence type="ECO:0000313" key="3">
    <source>
        <dbReference type="Proteomes" id="UP001589590"/>
    </source>
</evidence>
<feature type="transmembrane region" description="Helical" evidence="1">
    <location>
        <begin position="93"/>
        <end position="110"/>
    </location>
</feature>
<keyword evidence="1" id="KW-0472">Membrane</keyword>
<evidence type="ECO:0000313" key="2">
    <source>
        <dbReference type="EMBL" id="MFB9104381.1"/>
    </source>
</evidence>
<keyword evidence="1" id="KW-0812">Transmembrane</keyword>
<feature type="transmembrane region" description="Helical" evidence="1">
    <location>
        <begin position="336"/>
        <end position="355"/>
    </location>
</feature>
<dbReference type="InterPro" id="IPR025291">
    <property type="entry name" value="DUF4153"/>
</dbReference>